<dbReference type="Pfam" id="PF07687">
    <property type="entry name" value="M20_dimer"/>
    <property type="match status" value="1"/>
</dbReference>
<evidence type="ECO:0000313" key="5">
    <source>
        <dbReference type="EMBL" id="QNE90508.1"/>
    </source>
</evidence>
<dbReference type="InterPro" id="IPR011650">
    <property type="entry name" value="Peptidase_M20_dimer"/>
</dbReference>
<dbReference type="GO" id="GO:0006508">
    <property type="term" value="P:proteolysis"/>
    <property type="evidence" value="ECO:0007669"/>
    <property type="project" value="UniProtKB-KW"/>
</dbReference>
<dbReference type="Gene3D" id="3.40.630.10">
    <property type="entry name" value="Zn peptidases"/>
    <property type="match status" value="1"/>
</dbReference>
<dbReference type="EMBL" id="CP059404">
    <property type="protein sequence ID" value="QNE90508.1"/>
    <property type="molecule type" value="Genomic_DNA"/>
</dbReference>
<keyword evidence="2" id="KW-0479">Metal-binding</keyword>
<dbReference type="Pfam" id="PF01546">
    <property type="entry name" value="Peptidase_M20"/>
    <property type="match status" value="1"/>
</dbReference>
<evidence type="ECO:0000256" key="3">
    <source>
        <dbReference type="ARBA" id="ARBA00022801"/>
    </source>
</evidence>
<accession>A0A7G7CSE2</accession>
<keyword evidence="3 5" id="KW-0378">Hydrolase</keyword>
<gene>
    <name evidence="5" type="ORF">H0194_04170</name>
</gene>
<name>A0A7G7CSE2_9CORY</name>
<reference evidence="5 6" key="1">
    <citation type="submission" date="2020-07" db="EMBL/GenBank/DDBJ databases">
        <title>Complete genome and description of Corynebacterium incognita strain Marseille-Q3630 sp. nov.</title>
        <authorList>
            <person name="Boxberger M."/>
        </authorList>
    </citation>
    <scope>NUCLEOTIDE SEQUENCE [LARGE SCALE GENOMIC DNA]</scope>
    <source>
        <strain evidence="5 6">Marseille-Q3630</strain>
    </source>
</reference>
<dbReference type="PANTHER" id="PTHR43270:SF12">
    <property type="entry name" value="SUCCINYL-DIAMINOPIMELATE DESUCCINYLASE"/>
    <property type="match status" value="1"/>
</dbReference>
<dbReference type="InterPro" id="IPR051458">
    <property type="entry name" value="Cyt/Met_Dipeptidase"/>
</dbReference>
<dbReference type="NCBIfam" id="NF005914">
    <property type="entry name" value="PRK07907.1"/>
    <property type="match status" value="1"/>
</dbReference>
<dbReference type="Gene3D" id="3.30.70.360">
    <property type="match status" value="1"/>
</dbReference>
<proteinExistence type="predicted"/>
<evidence type="ECO:0000256" key="2">
    <source>
        <dbReference type="ARBA" id="ARBA00022723"/>
    </source>
</evidence>
<organism evidence="5 6">
    <name type="scientific">Corynebacterium incognita</name>
    <dbReference type="NCBI Taxonomy" id="2754725"/>
    <lineage>
        <taxon>Bacteria</taxon>
        <taxon>Bacillati</taxon>
        <taxon>Actinomycetota</taxon>
        <taxon>Actinomycetes</taxon>
        <taxon>Mycobacteriales</taxon>
        <taxon>Corynebacteriaceae</taxon>
        <taxon>Corynebacterium</taxon>
    </lineage>
</organism>
<evidence type="ECO:0000313" key="6">
    <source>
        <dbReference type="Proteomes" id="UP000515743"/>
    </source>
</evidence>
<sequence>MRPAFSVSPDSLAARCAAAVHAQREQIFADLSELVSFRSVHAEVLAKTQEGHAAHPKHKEYVESYDAAAAWVEGKLTELGFDAKTIHCADKSQAVFAEKLGATGAPTVLLYSHFDVVSPGDETEWDHPPFQLTEVDGRWAARGAADCKGAVVMHLAALRALRDLGTSESEHACGIKVIVEGSEENGGAGLRELVREQPDLLEADAIFIADTGNAEVGQPSLITMLRGSAQVRVRVETLHSPAHSGKFGGAAPDAVAALIRALDSLRDEEGRTTIDGLDCRAQWTGQPYPKERFRADAGVLGGVETLGGDEDSVADLVWARPAVTVTGFSSAPVERAVNAVPAHAEAQLNLRVPPELGLNTREAAEVLVRHIENHVPWGARVTADILSASQFFTADVHGDALTLLEETLTNSYGRETGLVGTGGSIPLTVELSQAYPGADIALFGVQDAAADIHSPTESVDPSEIVHIAAAEAEFLARFGR</sequence>
<dbReference type="AlphaFoldDB" id="A0A7G7CSE2"/>
<dbReference type="InterPro" id="IPR002933">
    <property type="entry name" value="Peptidase_M20"/>
</dbReference>
<dbReference type="GO" id="GO:0008233">
    <property type="term" value="F:peptidase activity"/>
    <property type="evidence" value="ECO:0007669"/>
    <property type="project" value="UniProtKB-KW"/>
</dbReference>
<dbReference type="Proteomes" id="UP000515743">
    <property type="component" value="Chromosome"/>
</dbReference>
<keyword evidence="1" id="KW-0645">Protease</keyword>
<dbReference type="PANTHER" id="PTHR43270">
    <property type="entry name" value="BETA-ALA-HIS DIPEPTIDASE"/>
    <property type="match status" value="1"/>
</dbReference>
<dbReference type="SUPFAM" id="SSF53187">
    <property type="entry name" value="Zn-dependent exopeptidases"/>
    <property type="match status" value="1"/>
</dbReference>
<dbReference type="GO" id="GO:0046872">
    <property type="term" value="F:metal ion binding"/>
    <property type="evidence" value="ECO:0007669"/>
    <property type="project" value="UniProtKB-KW"/>
</dbReference>
<dbReference type="PROSITE" id="PS00758">
    <property type="entry name" value="ARGE_DAPE_CPG2_1"/>
    <property type="match status" value="1"/>
</dbReference>
<protein>
    <submittedName>
        <fullName evidence="5">M20/M25/M40 family metallo-hydrolase</fullName>
    </submittedName>
</protein>
<dbReference type="KEGG" id="cik:H0194_04170"/>
<evidence type="ECO:0000256" key="1">
    <source>
        <dbReference type="ARBA" id="ARBA00022670"/>
    </source>
</evidence>
<keyword evidence="6" id="KW-1185">Reference proteome</keyword>
<feature type="domain" description="Peptidase M20 dimerisation" evidence="4">
    <location>
        <begin position="225"/>
        <end position="375"/>
    </location>
</feature>
<evidence type="ECO:0000259" key="4">
    <source>
        <dbReference type="Pfam" id="PF07687"/>
    </source>
</evidence>
<dbReference type="RefSeq" id="WP_185176881.1">
    <property type="nucleotide sequence ID" value="NZ_CP059404.1"/>
</dbReference>
<dbReference type="InterPro" id="IPR001261">
    <property type="entry name" value="ArgE/DapE_CS"/>
</dbReference>